<accession>A0AAN4UB81</accession>
<feature type="region of interest" description="Disordered" evidence="1">
    <location>
        <begin position="331"/>
        <end position="358"/>
    </location>
</feature>
<evidence type="ECO:0000313" key="5">
    <source>
        <dbReference type="Proteomes" id="UP000886597"/>
    </source>
</evidence>
<dbReference type="Proteomes" id="UP000886597">
    <property type="component" value="Unassembled WGS sequence"/>
</dbReference>
<dbReference type="AlphaFoldDB" id="A0AAN4UB81"/>
<protein>
    <recommendedName>
        <fullName evidence="2">YvbJ-like NTF2-like domain-containing protein</fullName>
    </recommendedName>
</protein>
<comment type="caution">
    <text evidence="4">The sequence shown here is derived from an EMBL/GenBank/DDBJ whole genome shotgun (WGS) entry which is preliminary data.</text>
</comment>
<feature type="domain" description="YvbJ-like NTF2-like" evidence="2">
    <location>
        <begin position="199"/>
        <end position="320"/>
    </location>
</feature>
<dbReference type="EMBL" id="BKBO01000006">
    <property type="protein sequence ID" value="GEQ48707.1"/>
    <property type="molecule type" value="Genomic_DNA"/>
</dbReference>
<dbReference type="EMBL" id="BKBQ01000006">
    <property type="protein sequence ID" value="GEQ53711.1"/>
    <property type="molecule type" value="Genomic_DNA"/>
</dbReference>
<evidence type="ECO:0000313" key="3">
    <source>
        <dbReference type="EMBL" id="GEQ48707.1"/>
    </source>
</evidence>
<proteinExistence type="predicted"/>
<dbReference type="Pfam" id="PF25155">
    <property type="entry name" value="NTF2_YvbJ"/>
    <property type="match status" value="1"/>
</dbReference>
<organism evidence="4 5">
    <name type="scientific">Tetragenococcus koreensis</name>
    <dbReference type="NCBI Taxonomy" id="290335"/>
    <lineage>
        <taxon>Bacteria</taxon>
        <taxon>Bacillati</taxon>
        <taxon>Bacillota</taxon>
        <taxon>Bacilli</taxon>
        <taxon>Lactobacillales</taxon>
        <taxon>Enterococcaceae</taxon>
        <taxon>Tetragenococcus</taxon>
    </lineage>
</organism>
<sequence>MSSKINKIILVVGVFLFILVVVLGAVYWQNSTKHQMKLLTETIAQKDYEKFHEISPSFNDGKTLNKETFLIFAESFPEKNKENEIRKYTNSKTVFEQMGQDGWFTPTKFVPRPRYLTLETEDNTEATISVGNHLLTTENAKVGPLIGADYSMSYAINSPVYGDLQQDHKAKLTSENQTFTLEEKEAFIADTTFQEKLLNQVVSYYSSMNQGIQNNLDFSEVTGAEDKTKATLQQTFDGLRPYVESVEQTFQEFIMNSESLKIEGSDDEPTAIFDLYTDTSLSVEAKTADKKTEEITNASNNAVVTMQFDQGAEEWLIQSIDFETYTQQPDEWSHTSKITLPDANKARWQEGQKSQGEI</sequence>
<dbReference type="InterPro" id="IPR056902">
    <property type="entry name" value="NTF2_YvbJ"/>
</dbReference>
<evidence type="ECO:0000313" key="6">
    <source>
        <dbReference type="Proteomes" id="UP000886607"/>
    </source>
</evidence>
<dbReference type="Proteomes" id="UP000886607">
    <property type="component" value="Unassembled WGS sequence"/>
</dbReference>
<reference evidence="4" key="1">
    <citation type="submission" date="2019-08" db="EMBL/GenBank/DDBJ databases">
        <authorList>
            <person name="Ishikawa M."/>
            <person name="Suzuki T."/>
            <person name="Matsutani M."/>
        </authorList>
    </citation>
    <scope>NUCLEOTIDE SEQUENCE</scope>
    <source>
        <strain evidence="4">7C1</strain>
        <strain evidence="3">8C4</strain>
    </source>
</reference>
<name>A0AAN4UB81_9ENTE</name>
<keyword evidence="6" id="KW-1185">Reference proteome</keyword>
<reference evidence="4" key="2">
    <citation type="journal article" date="2020" name="Int. Dairy J.">
        <title>Lactic acid bacterial diversity in Brie cheese focusing on salt concentration and pH of isolation medium and characterisation of halophilic and alkaliphilic lactic acid bacterial isolates.</title>
        <authorList>
            <person name="Unno R."/>
            <person name="Matsutani M."/>
            <person name="Suzuki T."/>
            <person name="Kodama K."/>
            <person name="Matsushita H."/>
            <person name="Yamasato K."/>
            <person name="Koizumi Y."/>
            <person name="Ishikawa M."/>
        </authorList>
    </citation>
    <scope>NUCLEOTIDE SEQUENCE</scope>
    <source>
        <strain evidence="4">7C1</strain>
        <strain evidence="3">8C4</strain>
    </source>
</reference>
<evidence type="ECO:0000313" key="4">
    <source>
        <dbReference type="EMBL" id="GEQ53711.1"/>
    </source>
</evidence>
<gene>
    <name evidence="3" type="ORF">TK11N_05590</name>
    <name evidence="4" type="ORF">TK2N_05550</name>
</gene>
<evidence type="ECO:0000256" key="1">
    <source>
        <dbReference type="SAM" id="MobiDB-lite"/>
    </source>
</evidence>
<evidence type="ECO:0000259" key="2">
    <source>
        <dbReference type="Pfam" id="PF25155"/>
    </source>
</evidence>
<dbReference type="RefSeq" id="WP_202583565.1">
    <property type="nucleotide sequence ID" value="NZ_BKBO01000006.1"/>
</dbReference>